<protein>
    <submittedName>
        <fullName evidence="1">Dynein heavy chain</fullName>
    </submittedName>
</protein>
<feature type="non-terminal residue" evidence="1">
    <location>
        <position position="767"/>
    </location>
</feature>
<feature type="non-terminal residue" evidence="1">
    <location>
        <position position="1"/>
    </location>
</feature>
<reference evidence="1" key="1">
    <citation type="submission" date="2022-07" db="EMBL/GenBank/DDBJ databases">
        <title>Phylogenomic reconstructions and comparative analyses of Kickxellomycotina fungi.</title>
        <authorList>
            <person name="Reynolds N.K."/>
            <person name="Stajich J.E."/>
            <person name="Barry K."/>
            <person name="Grigoriev I.V."/>
            <person name="Crous P."/>
            <person name="Smith M.E."/>
        </authorList>
    </citation>
    <scope>NUCLEOTIDE SEQUENCE</scope>
    <source>
        <strain evidence="1">BCRC 34780</strain>
    </source>
</reference>
<evidence type="ECO:0000313" key="1">
    <source>
        <dbReference type="EMBL" id="KAJ2796074.1"/>
    </source>
</evidence>
<gene>
    <name evidence="1" type="primary">DYN1_3</name>
    <name evidence="1" type="ORF">H4R21_004857</name>
</gene>
<comment type="caution">
    <text evidence="1">The sequence shown here is derived from an EMBL/GenBank/DDBJ whole genome shotgun (WGS) entry which is preliminary data.</text>
</comment>
<organism evidence="1 2">
    <name type="scientific">Coemansia helicoidea</name>
    <dbReference type="NCBI Taxonomy" id="1286919"/>
    <lineage>
        <taxon>Eukaryota</taxon>
        <taxon>Fungi</taxon>
        <taxon>Fungi incertae sedis</taxon>
        <taxon>Zoopagomycota</taxon>
        <taxon>Kickxellomycotina</taxon>
        <taxon>Kickxellomycetes</taxon>
        <taxon>Kickxellales</taxon>
        <taxon>Kickxellaceae</taxon>
        <taxon>Coemansia</taxon>
    </lineage>
</organism>
<dbReference type="EMBL" id="JANBUN010001978">
    <property type="protein sequence ID" value="KAJ2796074.1"/>
    <property type="molecule type" value="Genomic_DNA"/>
</dbReference>
<sequence length="767" mass="83138">HVDPILNPVLNRELRRTGGRVLVRLGTQDVDFSPAFRMYLATRDPSAVLPADLASRVTLVSFTVTRASLQAQCLGQAMRHERPDVDRRRRDLLRLQGELRLRLHELEKQLLQALNASQGSVLDDDAVVTSLETLKAEAAEVARKAAETDGVMREVDRVAGAFTPLARACAAVYFALERLAALHPFYQFSLDFFDAIFREVLERNPNLDGVADEAQRLRIVRRDLFALTFRRAAASLHHDRQLPLLLLLAQIKLHGDEEEDAAAGEGAGAASQEAWARLNADLDHVLRDAAPAAATQLAAPAHVPPELDALVDRDARAALAAQAQTLGWCRAWVRDLGAGDDVAEWAGFLRSDEPERCVPRAAVLADGGAAGELAAAVALRELVVVRALRPDRVLAAAARLAAAVFGGDSARPLDAVGLVAEASLGAVVREVGAATPVALCAVPGHDAAHRVDALAAAEARHGMRAVAMGSAEGEKLADQAITAAAKVGSWVLLKNVHLAPAWLERLEKRLETQRAHGDFRLFLTMEINPAVPVSLLRRARTLLYEPATGLRANLLESLRAAGPAAAPAERGRLRFQLAWLHAVVIERLRYAPLGWAHRYEFSDADFACALATVDAWLTRAAQGRANIAPERIPWDAIRSLLVESVYGGRIDSAFDHRVLATFVERWFCADAYGADFALVDEPCLRAPEGTAAADFERWCLALPESQPPTWLGLPPNAETLLLVQKGQRLLADARKLRALMDDDEGDDEDDSAGDKGDGYDRGSDRAA</sequence>
<proteinExistence type="predicted"/>
<name>A0ACC1KVV6_9FUNG</name>
<dbReference type="Proteomes" id="UP001140087">
    <property type="component" value="Unassembled WGS sequence"/>
</dbReference>
<evidence type="ECO:0000313" key="2">
    <source>
        <dbReference type="Proteomes" id="UP001140087"/>
    </source>
</evidence>
<keyword evidence="2" id="KW-1185">Reference proteome</keyword>
<accession>A0ACC1KVV6</accession>